<organism evidence="6">
    <name type="scientific">uncultured Thermomicrobiales bacterium</name>
    <dbReference type="NCBI Taxonomy" id="1645740"/>
    <lineage>
        <taxon>Bacteria</taxon>
        <taxon>Pseudomonadati</taxon>
        <taxon>Thermomicrobiota</taxon>
        <taxon>Thermomicrobia</taxon>
        <taxon>Thermomicrobiales</taxon>
        <taxon>environmental samples</taxon>
    </lineage>
</organism>
<dbReference type="PANTHER" id="PTHR18866:SF126">
    <property type="entry name" value="BIOTIN CARBOXYLASE"/>
    <property type="match status" value="1"/>
</dbReference>
<dbReference type="InterPro" id="IPR005479">
    <property type="entry name" value="CPAse_ATP-bd"/>
</dbReference>
<evidence type="ECO:0000256" key="2">
    <source>
        <dbReference type="ARBA" id="ARBA00022741"/>
    </source>
</evidence>
<evidence type="ECO:0000256" key="1">
    <source>
        <dbReference type="ARBA" id="ARBA00022598"/>
    </source>
</evidence>
<name>A0A6J4VXV6_9BACT</name>
<sequence length="173" mass="17791">MSESRDQTASGLTVRPFRKVLIANRGEIAVRIARACREAGLGAVAVYSEADRGALHVAVADEAFPIGPPPAAASYLNVAAILDAARRSGADAVHPGYGFLAENAGFARAVIEAGLVWIGPPPAAIEAMGDKVAAKRLMAEAGVPLVPGYDGDGGPDELLHRATEIGFPVLIKA</sequence>
<keyword evidence="1 6" id="KW-0436">Ligase</keyword>
<dbReference type="SUPFAM" id="SSF52440">
    <property type="entry name" value="PreATP-grasp domain"/>
    <property type="match status" value="1"/>
</dbReference>
<evidence type="ECO:0000313" key="6">
    <source>
        <dbReference type="EMBL" id="CAA9589686.1"/>
    </source>
</evidence>
<dbReference type="EMBL" id="CADCWM010001198">
    <property type="protein sequence ID" value="CAA9589686.1"/>
    <property type="molecule type" value="Genomic_DNA"/>
</dbReference>
<dbReference type="FunFam" id="3.40.50.20:FF:000010">
    <property type="entry name" value="Propionyl-CoA carboxylase subunit alpha"/>
    <property type="match status" value="1"/>
</dbReference>
<accession>A0A6J4VXV6</accession>
<dbReference type="SUPFAM" id="SSF56059">
    <property type="entry name" value="Glutathione synthetase ATP-binding domain-like"/>
    <property type="match status" value="1"/>
</dbReference>
<keyword evidence="4" id="KW-0092">Biotin</keyword>
<gene>
    <name evidence="6" type="ORF">AVDCRST_MAG88-4636</name>
</gene>
<dbReference type="AlphaFoldDB" id="A0A6J4VXV6"/>
<dbReference type="InterPro" id="IPR050856">
    <property type="entry name" value="Biotin_carboxylase_complex"/>
</dbReference>
<dbReference type="Pfam" id="PF00289">
    <property type="entry name" value="Biotin_carb_N"/>
    <property type="match status" value="1"/>
</dbReference>
<dbReference type="PROSITE" id="PS50979">
    <property type="entry name" value="BC"/>
    <property type="match status" value="1"/>
</dbReference>
<dbReference type="InterPro" id="IPR011764">
    <property type="entry name" value="Biotin_carboxylation_dom"/>
</dbReference>
<dbReference type="Gene3D" id="3.30.470.20">
    <property type="entry name" value="ATP-grasp fold, B domain"/>
    <property type="match status" value="1"/>
</dbReference>
<dbReference type="PANTHER" id="PTHR18866">
    <property type="entry name" value="CARBOXYLASE:PYRUVATE/ACETYL-COA/PROPIONYL-COA CARBOXYLASE"/>
    <property type="match status" value="1"/>
</dbReference>
<keyword evidence="2" id="KW-0547">Nucleotide-binding</keyword>
<dbReference type="GO" id="GO:0005524">
    <property type="term" value="F:ATP binding"/>
    <property type="evidence" value="ECO:0007669"/>
    <property type="project" value="UniProtKB-KW"/>
</dbReference>
<feature type="non-terminal residue" evidence="6">
    <location>
        <position position="173"/>
    </location>
</feature>
<dbReference type="InterPro" id="IPR005481">
    <property type="entry name" value="BC-like_N"/>
</dbReference>
<proteinExistence type="predicted"/>
<evidence type="ECO:0000256" key="3">
    <source>
        <dbReference type="ARBA" id="ARBA00022840"/>
    </source>
</evidence>
<feature type="domain" description="Biotin carboxylation" evidence="5">
    <location>
        <begin position="16"/>
        <end position="173"/>
    </location>
</feature>
<protein>
    <submittedName>
        <fullName evidence="6">Methylcrotonyl-CoA carboxylase biotin-containing subunit</fullName>
        <ecNumber evidence="6">6.4.1.4</ecNumber>
    </submittedName>
</protein>
<keyword evidence="3" id="KW-0067">ATP-binding</keyword>
<reference evidence="6" key="1">
    <citation type="submission" date="2020-02" db="EMBL/GenBank/DDBJ databases">
        <authorList>
            <person name="Meier V. D."/>
        </authorList>
    </citation>
    <scope>NUCLEOTIDE SEQUENCE</scope>
    <source>
        <strain evidence="6">AVDCRST_MAG88</strain>
    </source>
</reference>
<dbReference type="Pfam" id="PF02786">
    <property type="entry name" value="CPSase_L_D2"/>
    <property type="match status" value="1"/>
</dbReference>
<dbReference type="InterPro" id="IPR016185">
    <property type="entry name" value="PreATP-grasp_dom_sf"/>
</dbReference>
<dbReference type="EC" id="6.4.1.4" evidence="6"/>
<evidence type="ECO:0000259" key="5">
    <source>
        <dbReference type="PROSITE" id="PS50979"/>
    </source>
</evidence>
<dbReference type="GO" id="GO:0004485">
    <property type="term" value="F:methylcrotonoyl-CoA carboxylase activity"/>
    <property type="evidence" value="ECO:0007669"/>
    <property type="project" value="UniProtKB-EC"/>
</dbReference>
<evidence type="ECO:0000256" key="4">
    <source>
        <dbReference type="ARBA" id="ARBA00023267"/>
    </source>
</evidence>